<dbReference type="PANTHER" id="PTHR41251">
    <property type="entry name" value="NON-HOMOLOGOUS END JOINING PROTEIN KU"/>
    <property type="match status" value="1"/>
</dbReference>
<dbReference type="GO" id="GO:0006303">
    <property type="term" value="P:double-strand break repair via nonhomologous end joining"/>
    <property type="evidence" value="ECO:0007669"/>
    <property type="project" value="UniProtKB-UniRule"/>
</dbReference>
<organism evidence="4 5">
    <name type="scientific">Niabella soli DSM 19437</name>
    <dbReference type="NCBI Taxonomy" id="929713"/>
    <lineage>
        <taxon>Bacteria</taxon>
        <taxon>Pseudomonadati</taxon>
        <taxon>Bacteroidota</taxon>
        <taxon>Chitinophagia</taxon>
        <taxon>Chitinophagales</taxon>
        <taxon>Chitinophagaceae</taxon>
        <taxon>Niabella</taxon>
    </lineage>
</organism>
<keyword evidence="1 2" id="KW-0238">DNA-binding</keyword>
<dbReference type="PANTHER" id="PTHR41251:SF1">
    <property type="entry name" value="NON-HOMOLOGOUS END JOINING PROTEIN KU"/>
    <property type="match status" value="1"/>
</dbReference>
<sequence>MKAIWTGAIGFGLVNIPVKLYSATEESSLDLDMLDKKDHSHIKFKRVNEKTGKEVAWTDIIKGFNYKGKYVVLDDKDFEKAQPEKTKIISIDQFVKAEEIDSVYYETPYFVEPQKNGEAAYALLRDALVKTGMVGLGTFVMRNKEVLGLLKPYTDLIIFQRLRFAEELRKADDLAIPKRNVKPAELKMAVTLIEQLSQKLNIAAYKDTYSEKLMKIIESKAKGRKINVPEMKIVYNKSQDLMEQLKASLSAKKKVS</sequence>
<dbReference type="RefSeq" id="WP_008583869.1">
    <property type="nucleotide sequence ID" value="NZ_CP007035.1"/>
</dbReference>
<dbReference type="SMART" id="SM00559">
    <property type="entry name" value="Ku78"/>
    <property type="match status" value="1"/>
</dbReference>
<evidence type="ECO:0000256" key="2">
    <source>
        <dbReference type="HAMAP-Rule" id="MF_01875"/>
    </source>
</evidence>
<dbReference type="HAMAP" id="MF_01875">
    <property type="entry name" value="Prokaryotic_Ku"/>
    <property type="match status" value="1"/>
</dbReference>
<accession>W0EU57</accession>
<comment type="subunit">
    <text evidence="2">Homodimer. Interacts with LigD.</text>
</comment>
<evidence type="ECO:0000256" key="1">
    <source>
        <dbReference type="ARBA" id="ARBA00023125"/>
    </source>
</evidence>
<dbReference type="NCBIfam" id="TIGR02772">
    <property type="entry name" value="Ku_bact"/>
    <property type="match status" value="1"/>
</dbReference>
<reference evidence="4 5" key="1">
    <citation type="submission" date="2013-12" db="EMBL/GenBank/DDBJ databases">
        <authorList>
            <consortium name="DOE Joint Genome Institute"/>
            <person name="Eisen J."/>
            <person name="Huntemann M."/>
            <person name="Han J."/>
            <person name="Chen A."/>
            <person name="Kyrpides N."/>
            <person name="Mavromatis K."/>
            <person name="Markowitz V."/>
            <person name="Palaniappan K."/>
            <person name="Ivanova N."/>
            <person name="Schaumberg A."/>
            <person name="Pati A."/>
            <person name="Liolios K."/>
            <person name="Nordberg H.P."/>
            <person name="Cantor M.N."/>
            <person name="Hua S.X."/>
            <person name="Woyke T."/>
        </authorList>
    </citation>
    <scope>NUCLEOTIDE SEQUENCE [LARGE SCALE GENOMIC DNA]</scope>
    <source>
        <strain evidence="5">DSM 19437</strain>
    </source>
</reference>
<dbReference type="GO" id="GO:0003690">
    <property type="term" value="F:double-stranded DNA binding"/>
    <property type="evidence" value="ECO:0007669"/>
    <property type="project" value="UniProtKB-UniRule"/>
</dbReference>
<dbReference type="InterPro" id="IPR016194">
    <property type="entry name" value="SPOC-like_C_dom_sf"/>
</dbReference>
<dbReference type="OrthoDB" id="9795084at2"/>
<dbReference type="Gene3D" id="2.40.290.10">
    <property type="match status" value="1"/>
</dbReference>
<evidence type="ECO:0000259" key="3">
    <source>
        <dbReference type="SMART" id="SM00559"/>
    </source>
</evidence>
<dbReference type="InterPro" id="IPR006164">
    <property type="entry name" value="DNA_bd_Ku70/Ku80"/>
</dbReference>
<comment type="similarity">
    <text evidence="2">Belongs to the prokaryotic Ku family.</text>
</comment>
<dbReference type="PIRSF" id="PIRSF006493">
    <property type="entry name" value="Prok_Ku"/>
    <property type="match status" value="1"/>
</dbReference>
<name>W0EU57_9BACT</name>
<dbReference type="CDD" id="cd00789">
    <property type="entry name" value="KU_like"/>
    <property type="match status" value="1"/>
</dbReference>
<dbReference type="EMBL" id="CP007035">
    <property type="protein sequence ID" value="AHF14350.1"/>
    <property type="molecule type" value="Genomic_DNA"/>
</dbReference>
<dbReference type="Proteomes" id="UP000003586">
    <property type="component" value="Chromosome"/>
</dbReference>
<feature type="domain" description="Ku" evidence="3">
    <location>
        <begin position="52"/>
        <end position="179"/>
    </location>
</feature>
<dbReference type="eggNOG" id="COG1273">
    <property type="taxonomic scope" value="Bacteria"/>
</dbReference>
<gene>
    <name evidence="2" type="primary">ku</name>
    <name evidence="4" type="ORF">NIASO_02465</name>
</gene>
<dbReference type="AlphaFoldDB" id="W0EU57"/>
<proteinExistence type="inferred from homology"/>
<dbReference type="SUPFAM" id="SSF100939">
    <property type="entry name" value="SPOC domain-like"/>
    <property type="match status" value="1"/>
</dbReference>
<keyword evidence="2" id="KW-0234">DNA repair</keyword>
<dbReference type="HOGENOM" id="CLU_048975_0_1_10"/>
<keyword evidence="2" id="KW-0233">DNA recombination</keyword>
<dbReference type="GO" id="GO:0006310">
    <property type="term" value="P:DNA recombination"/>
    <property type="evidence" value="ECO:0007669"/>
    <property type="project" value="UniProtKB-KW"/>
</dbReference>
<keyword evidence="5" id="KW-1185">Reference proteome</keyword>
<dbReference type="STRING" id="929713.NIASO_02465"/>
<comment type="function">
    <text evidence="2">With LigD forms a non-homologous end joining (NHEJ) DNA repair enzyme, which repairs dsDNA breaks with reduced fidelity. Binds linear dsDNA with 5'- and 3'- overhangs but not closed circular dsDNA nor ssDNA. Recruits and stimulates the ligase activity of LigD.</text>
</comment>
<dbReference type="KEGG" id="nso:NIASO_02465"/>
<dbReference type="Pfam" id="PF02735">
    <property type="entry name" value="Ku"/>
    <property type="match status" value="1"/>
</dbReference>
<evidence type="ECO:0000313" key="5">
    <source>
        <dbReference type="Proteomes" id="UP000003586"/>
    </source>
</evidence>
<protein>
    <recommendedName>
        <fullName evidence="2">Non-homologous end joining protein Ku</fullName>
    </recommendedName>
</protein>
<dbReference type="InterPro" id="IPR009187">
    <property type="entry name" value="Prok_Ku"/>
</dbReference>
<keyword evidence="2" id="KW-0227">DNA damage</keyword>
<evidence type="ECO:0000313" key="4">
    <source>
        <dbReference type="EMBL" id="AHF14350.1"/>
    </source>
</evidence>